<proteinExistence type="predicted"/>
<dbReference type="RefSeq" id="WP_142893510.1">
    <property type="nucleotide sequence ID" value="NZ_ML660163.1"/>
</dbReference>
<keyword evidence="3" id="KW-1185">Reference proteome</keyword>
<gene>
    <name evidence="2" type="ORF">FLL46_10750</name>
</gene>
<evidence type="ECO:0000256" key="1">
    <source>
        <dbReference type="SAM" id="SignalP"/>
    </source>
</evidence>
<evidence type="ECO:0000313" key="2">
    <source>
        <dbReference type="EMBL" id="TQV87849.1"/>
    </source>
</evidence>
<dbReference type="Proteomes" id="UP000315439">
    <property type="component" value="Unassembled WGS sequence"/>
</dbReference>
<evidence type="ECO:0000313" key="3">
    <source>
        <dbReference type="Proteomes" id="UP000315439"/>
    </source>
</evidence>
<organism evidence="2 3">
    <name type="scientific">Aliikangiella coralliicola</name>
    <dbReference type="NCBI Taxonomy" id="2592383"/>
    <lineage>
        <taxon>Bacteria</taxon>
        <taxon>Pseudomonadati</taxon>
        <taxon>Pseudomonadota</taxon>
        <taxon>Gammaproteobacteria</taxon>
        <taxon>Oceanospirillales</taxon>
        <taxon>Pleioneaceae</taxon>
        <taxon>Aliikangiella</taxon>
    </lineage>
</organism>
<name>A0A545UEE6_9GAMM</name>
<feature type="chain" id="PRO_5022215812" description="DUF2846 domain-containing protein" evidence="1">
    <location>
        <begin position="20"/>
        <end position="200"/>
    </location>
</feature>
<feature type="signal peptide" evidence="1">
    <location>
        <begin position="1"/>
        <end position="19"/>
    </location>
</feature>
<dbReference type="OrthoDB" id="5951953at2"/>
<dbReference type="EMBL" id="VIKS01000006">
    <property type="protein sequence ID" value="TQV87849.1"/>
    <property type="molecule type" value="Genomic_DNA"/>
</dbReference>
<dbReference type="PROSITE" id="PS51257">
    <property type="entry name" value="PROKAR_LIPOPROTEIN"/>
    <property type="match status" value="1"/>
</dbReference>
<dbReference type="AlphaFoldDB" id="A0A545UEE6"/>
<accession>A0A545UEE6</accession>
<evidence type="ECO:0008006" key="4">
    <source>
        <dbReference type="Google" id="ProtNLM"/>
    </source>
</evidence>
<reference evidence="2 3" key="1">
    <citation type="submission" date="2019-07" db="EMBL/GenBank/DDBJ databases">
        <title>Draft genome for Aliikangiella sp. M105.</title>
        <authorList>
            <person name="Wang G."/>
        </authorList>
    </citation>
    <scope>NUCLEOTIDE SEQUENCE [LARGE SCALE GENOMIC DNA]</scope>
    <source>
        <strain evidence="2 3">M105</strain>
    </source>
</reference>
<keyword evidence="1" id="KW-0732">Signal</keyword>
<protein>
    <recommendedName>
        <fullName evidence="4">DUF2846 domain-containing protein</fullName>
    </recommendedName>
</protein>
<comment type="caution">
    <text evidence="2">The sequence shown here is derived from an EMBL/GenBank/DDBJ whole genome shotgun (WGS) entry which is preliminary data.</text>
</comment>
<sequence>MSIFRVLILSMAMIMVGCASNPMQIKTNQTIQKANQNESQVIFMRSSFVGSAINGSLYDIIDGQPKFIGIIANGTKIAYNAKPGKHLFMVVSEAADFLEADLTEGKTYYSLITPRMGFWKARFSMWPIKNDENAEYSLNSSDFKEWLLDTKLVENSAKSNQWFEKNKNSVHSKYLEYLPVWKEKTPQDRAKRTLHPQDGN</sequence>